<sequence>MKKNKYGNIEDLLVHVSFVTPKGIIRRQCQVPRLSSGPDLQQIILGSEGILGVVTEATVKIFPKPEVKKYDSFVFPTFEHGVNFFREIAKQVCFSSSKLLLKINNINVM</sequence>
<comment type="similarity">
    <text evidence="1 3">Belongs to the FAD-binding oxidoreductase/transferase type 4 family.</text>
</comment>
<evidence type="ECO:0000256" key="2">
    <source>
        <dbReference type="PIRSR" id="PIRSR625650-3"/>
    </source>
</evidence>
<dbReference type="WBParaSite" id="OFLC_0001211901-mRNA-1">
    <property type="protein sequence ID" value="OFLC_0001211901-mRNA-1"/>
    <property type="gene ID" value="OFLC_0001211901"/>
</dbReference>
<reference evidence="7" key="1">
    <citation type="submission" date="2016-06" db="UniProtKB">
        <authorList>
            <consortium name="WormBaseParasite"/>
        </authorList>
    </citation>
    <scope>IDENTIFICATION</scope>
</reference>
<dbReference type="Proteomes" id="UP000267606">
    <property type="component" value="Unassembled WGS sequence"/>
</dbReference>
<evidence type="ECO:0000313" key="6">
    <source>
        <dbReference type="Proteomes" id="UP000267606"/>
    </source>
</evidence>
<keyword evidence="3" id="KW-0808">Transferase</keyword>
<feature type="domain" description="FAD-binding PCMH-type" evidence="4">
    <location>
        <begin position="1"/>
        <end position="64"/>
    </location>
</feature>
<comment type="catalytic activity">
    <reaction evidence="3">
        <text>a long chain fatty alcohol + a 1-acylglycerone 3-phosphate = a 1-O-alkylglycerone 3-phosphate + a long-chain fatty acid + H(+)</text>
        <dbReference type="Rhea" id="RHEA:36171"/>
        <dbReference type="ChEBI" id="CHEBI:15378"/>
        <dbReference type="ChEBI" id="CHEBI:17135"/>
        <dbReference type="ChEBI" id="CHEBI:57534"/>
        <dbReference type="ChEBI" id="CHEBI:57560"/>
        <dbReference type="ChEBI" id="CHEBI:73315"/>
        <dbReference type="EC" id="2.5.1.26"/>
    </reaction>
</comment>
<comment type="cofactor">
    <cofactor evidence="2 3">
        <name>FAD</name>
        <dbReference type="ChEBI" id="CHEBI:57692"/>
    </cofactor>
</comment>
<dbReference type="GO" id="GO:0005777">
    <property type="term" value="C:peroxisome"/>
    <property type="evidence" value="ECO:0007669"/>
    <property type="project" value="UniProtKB-SubCell"/>
</dbReference>
<gene>
    <name evidence="5" type="ORF">OFLC_LOCUS12117</name>
</gene>
<dbReference type="InterPro" id="IPR036318">
    <property type="entry name" value="FAD-bd_PCMH-like_sf"/>
</dbReference>
<dbReference type="EC" id="2.5.1.26" evidence="3"/>
<comment type="pathway">
    <text evidence="3">Glycerolipid metabolism; ether lipid biosynthesis.</text>
</comment>
<evidence type="ECO:0000256" key="1">
    <source>
        <dbReference type="ARBA" id="ARBA00008000"/>
    </source>
</evidence>
<evidence type="ECO:0000313" key="7">
    <source>
        <dbReference type="WBParaSite" id="OFLC_0001211901-mRNA-1"/>
    </source>
</evidence>
<keyword evidence="3" id="KW-0285">Flavoprotein</keyword>
<dbReference type="SUPFAM" id="SSF56176">
    <property type="entry name" value="FAD-binding/transporter-associated domain-like"/>
    <property type="match status" value="1"/>
</dbReference>
<protein>
    <recommendedName>
        <fullName evidence="3">Alkylglycerone-phosphate synthase</fullName>
        <shortName evidence="3">Alkyl-DHAP synthase</shortName>
        <ecNumber evidence="3">2.5.1.26</ecNumber>
    </recommendedName>
</protein>
<dbReference type="InterPro" id="IPR016169">
    <property type="entry name" value="FAD-bd_PCMH_sub2"/>
</dbReference>
<comment type="subunit">
    <text evidence="3">Homodimer.</text>
</comment>
<dbReference type="STRING" id="387005.A0A183HXA7"/>
<keyword evidence="6" id="KW-1185">Reference proteome</keyword>
<dbReference type="InterPro" id="IPR016166">
    <property type="entry name" value="FAD-bd_PCMH"/>
</dbReference>
<dbReference type="UniPathway" id="UPA00781"/>
<keyword evidence="3" id="KW-0444">Lipid biosynthesis</keyword>
<dbReference type="PROSITE" id="PS51387">
    <property type="entry name" value="FAD_PCMH"/>
    <property type="match status" value="1"/>
</dbReference>
<keyword evidence="3" id="KW-0576">Peroxisome</keyword>
<keyword evidence="2 3" id="KW-0274">FAD</keyword>
<evidence type="ECO:0000313" key="5">
    <source>
        <dbReference type="EMBL" id="VDO82080.1"/>
    </source>
</evidence>
<dbReference type="PANTHER" id="PTHR46568:SF1">
    <property type="entry name" value="ALKYLDIHYDROXYACETONEPHOSPHATE SYNTHASE, PEROXISOMAL"/>
    <property type="match status" value="1"/>
</dbReference>
<reference evidence="5 6" key="2">
    <citation type="submission" date="2018-11" db="EMBL/GenBank/DDBJ databases">
        <authorList>
            <consortium name="Pathogen Informatics"/>
        </authorList>
    </citation>
    <scope>NUCLEOTIDE SEQUENCE [LARGE SCALE GENOMIC DNA]</scope>
</reference>
<dbReference type="GO" id="GO:0008611">
    <property type="term" value="P:ether lipid biosynthetic process"/>
    <property type="evidence" value="ECO:0007669"/>
    <property type="project" value="UniProtKB-UniPathway"/>
</dbReference>
<evidence type="ECO:0000259" key="4">
    <source>
        <dbReference type="PROSITE" id="PS51387"/>
    </source>
</evidence>
<comment type="function">
    <text evidence="3">Catalyzes the exchange of an acyl for a long-chain alkyl group and the formation of the ether bond in the biosynthesis of ether phospholipids.</text>
</comment>
<feature type="binding site" evidence="2">
    <location>
        <begin position="48"/>
        <end position="54"/>
    </location>
    <ligand>
        <name>FAD</name>
        <dbReference type="ChEBI" id="CHEBI:57692"/>
    </ligand>
</feature>
<proteinExistence type="inferred from homology"/>
<dbReference type="PANTHER" id="PTHR46568">
    <property type="entry name" value="ALKYLDIHYDROXYACETONEPHOSPHATE SYNTHASE, PEROXISOMAL"/>
    <property type="match status" value="1"/>
</dbReference>
<accession>A0A183HXA7</accession>
<dbReference type="Gene3D" id="3.30.465.10">
    <property type="match status" value="1"/>
</dbReference>
<comment type="subcellular location">
    <subcellularLocation>
        <location evidence="3">Peroxisome</location>
    </subcellularLocation>
</comment>
<organism evidence="7">
    <name type="scientific">Onchocerca flexuosa</name>
    <dbReference type="NCBI Taxonomy" id="387005"/>
    <lineage>
        <taxon>Eukaryota</taxon>
        <taxon>Metazoa</taxon>
        <taxon>Ecdysozoa</taxon>
        <taxon>Nematoda</taxon>
        <taxon>Chromadorea</taxon>
        <taxon>Rhabditida</taxon>
        <taxon>Spirurina</taxon>
        <taxon>Spiruromorpha</taxon>
        <taxon>Filarioidea</taxon>
        <taxon>Onchocercidae</taxon>
        <taxon>Onchocerca</taxon>
    </lineage>
</organism>
<dbReference type="AlphaFoldDB" id="A0A183HXA7"/>
<keyword evidence="3" id="KW-0443">Lipid metabolism</keyword>
<evidence type="ECO:0000256" key="3">
    <source>
        <dbReference type="RuleBase" id="RU363113"/>
    </source>
</evidence>
<dbReference type="EMBL" id="UZAJ01018398">
    <property type="protein sequence ID" value="VDO82080.1"/>
    <property type="molecule type" value="Genomic_DNA"/>
</dbReference>
<dbReference type="InterPro" id="IPR025650">
    <property type="entry name" value="Alkyl-DHAP_Synthase"/>
</dbReference>
<dbReference type="GO" id="GO:0071949">
    <property type="term" value="F:FAD binding"/>
    <property type="evidence" value="ECO:0007669"/>
    <property type="project" value="InterPro"/>
</dbReference>
<dbReference type="Gene3D" id="3.30.70.3450">
    <property type="match status" value="1"/>
</dbReference>
<dbReference type="GO" id="GO:0008609">
    <property type="term" value="F:alkylglycerone-phosphate synthase activity"/>
    <property type="evidence" value="ECO:0007669"/>
    <property type="project" value="UniProtKB-EC"/>
</dbReference>
<name>A0A183HXA7_9BILA</name>